<evidence type="ECO:0000259" key="1">
    <source>
        <dbReference type="Pfam" id="PF01170"/>
    </source>
</evidence>
<dbReference type="AlphaFoldDB" id="A0A1T4XV63"/>
<keyword evidence="3" id="KW-1185">Reference proteome</keyword>
<organism evidence="2 3">
    <name type="scientific">Caloramator quimbayensis</name>
    <dbReference type="NCBI Taxonomy" id="1147123"/>
    <lineage>
        <taxon>Bacteria</taxon>
        <taxon>Bacillati</taxon>
        <taxon>Bacillota</taxon>
        <taxon>Clostridia</taxon>
        <taxon>Eubacteriales</taxon>
        <taxon>Clostridiaceae</taxon>
        <taxon>Caloramator</taxon>
    </lineage>
</organism>
<dbReference type="PANTHER" id="PTHR14911:SF13">
    <property type="entry name" value="TRNA (GUANINE(6)-N2)-METHYLTRANSFERASE THUMP3"/>
    <property type="match status" value="1"/>
</dbReference>
<dbReference type="EMBL" id="FUYH01000014">
    <property type="protein sequence ID" value="SKA93446.1"/>
    <property type="molecule type" value="Genomic_DNA"/>
</dbReference>
<gene>
    <name evidence="2" type="ORF">SAMN05443428_11414</name>
</gene>
<dbReference type="PANTHER" id="PTHR14911">
    <property type="entry name" value="THUMP DOMAIN-CONTAINING"/>
    <property type="match status" value="1"/>
</dbReference>
<dbReference type="GO" id="GO:0030488">
    <property type="term" value="P:tRNA methylation"/>
    <property type="evidence" value="ECO:0007669"/>
    <property type="project" value="TreeGrafter"/>
</dbReference>
<dbReference type="Gene3D" id="3.40.50.150">
    <property type="entry name" value="Vaccinia Virus protein VP39"/>
    <property type="match status" value="1"/>
</dbReference>
<dbReference type="InterPro" id="IPR029063">
    <property type="entry name" value="SAM-dependent_MTases_sf"/>
</dbReference>
<dbReference type="GO" id="GO:0016423">
    <property type="term" value="F:tRNA (guanine) methyltransferase activity"/>
    <property type="evidence" value="ECO:0007669"/>
    <property type="project" value="TreeGrafter"/>
</dbReference>
<protein>
    <submittedName>
        <fullName evidence="2">tRNA G10 N-methylase Trm11</fullName>
    </submittedName>
</protein>
<evidence type="ECO:0000313" key="3">
    <source>
        <dbReference type="Proteomes" id="UP000190105"/>
    </source>
</evidence>
<dbReference type="RefSeq" id="WP_078696943.1">
    <property type="nucleotide sequence ID" value="NZ_FUYH01000014.1"/>
</dbReference>
<dbReference type="SUPFAM" id="SSF53335">
    <property type="entry name" value="S-adenosyl-L-methionine-dependent methyltransferases"/>
    <property type="match status" value="1"/>
</dbReference>
<dbReference type="InterPro" id="IPR000241">
    <property type="entry name" value="RlmKL-like_Mtase"/>
</dbReference>
<sequence length="304" mass="35194">MYLYIINYNFNEEQLCKMEMKYLFDFVPDNKYFLSCVDVDVNRSPFIKAKVKIVAEADTLEKLKNIIIKYKISYDNFKIKYIELEGEMSLSLKHKVEDVIGNAVIGEAKIHNPDIILSVINYKNIWIIGEYKKNIGLWDIHNKKPCYYCNALPTRISRAVVNIAAKNNKNIRLVDPCCGIGTVVIEALSMGFDIEGYDINPKVIEGAKRNIRFFEYPDVVKVSDIKDIKNKYDVSIIDIPYGILSITTKIKQIEILKNARRISDKMILISSNPMDNELKECNFSVIDRCQILKRDFIRYVSVCI</sequence>
<dbReference type="OrthoDB" id="9791556at2"/>
<reference evidence="3" key="1">
    <citation type="submission" date="2017-02" db="EMBL/GenBank/DDBJ databases">
        <authorList>
            <person name="Varghese N."/>
            <person name="Submissions S."/>
        </authorList>
    </citation>
    <scope>NUCLEOTIDE SEQUENCE [LARGE SCALE GENOMIC DNA]</scope>
    <source>
        <strain evidence="3">USBA 833</strain>
    </source>
</reference>
<evidence type="ECO:0000313" key="2">
    <source>
        <dbReference type="EMBL" id="SKA93446.1"/>
    </source>
</evidence>
<dbReference type="CDD" id="cd02440">
    <property type="entry name" value="AdoMet_MTases"/>
    <property type="match status" value="1"/>
</dbReference>
<keyword evidence="2" id="KW-0489">Methyltransferase</keyword>
<feature type="domain" description="Ribosomal RNA large subunit methyltransferase K/L-like methyltransferase" evidence="1">
    <location>
        <begin position="145"/>
        <end position="249"/>
    </location>
</feature>
<accession>A0A1T4XV63</accession>
<name>A0A1T4XV63_9CLOT</name>
<dbReference type="Proteomes" id="UP000190105">
    <property type="component" value="Unassembled WGS sequence"/>
</dbReference>
<proteinExistence type="predicted"/>
<keyword evidence="2" id="KW-0808">Transferase</keyword>
<dbReference type="Pfam" id="PF01170">
    <property type="entry name" value="UPF0020"/>
    <property type="match status" value="1"/>
</dbReference>